<evidence type="ECO:0000313" key="7">
    <source>
        <dbReference type="RefSeq" id="XP_013396677.1"/>
    </source>
</evidence>
<feature type="compositionally biased region" description="Polar residues" evidence="4">
    <location>
        <begin position="640"/>
        <end position="650"/>
    </location>
</feature>
<keyword evidence="3" id="KW-0175">Coiled coil</keyword>
<gene>
    <name evidence="7" type="primary">LOC106163583</name>
</gene>
<dbReference type="FunCoup" id="A0A1S3IEL7">
    <property type="interactions" value="1136"/>
</dbReference>
<dbReference type="Proteomes" id="UP000085678">
    <property type="component" value="Unplaced"/>
</dbReference>
<dbReference type="InterPro" id="IPR055414">
    <property type="entry name" value="LRR_R13L4/SHOC2-like"/>
</dbReference>
<dbReference type="Gene3D" id="3.80.10.10">
    <property type="entry name" value="Ribonuclease Inhibitor"/>
    <property type="match status" value="1"/>
</dbReference>
<evidence type="ECO:0000313" key="6">
    <source>
        <dbReference type="Proteomes" id="UP000085678"/>
    </source>
</evidence>
<dbReference type="InterPro" id="IPR003591">
    <property type="entry name" value="Leu-rich_rpt_typical-subtyp"/>
</dbReference>
<dbReference type="Pfam" id="PF23598">
    <property type="entry name" value="LRR_14"/>
    <property type="match status" value="1"/>
</dbReference>
<organism evidence="6 7">
    <name type="scientific">Lingula anatina</name>
    <name type="common">Brachiopod</name>
    <name type="synonym">Lingula unguis</name>
    <dbReference type="NCBI Taxonomy" id="7574"/>
    <lineage>
        <taxon>Eukaryota</taxon>
        <taxon>Metazoa</taxon>
        <taxon>Spiralia</taxon>
        <taxon>Lophotrochozoa</taxon>
        <taxon>Brachiopoda</taxon>
        <taxon>Linguliformea</taxon>
        <taxon>Lingulata</taxon>
        <taxon>Lingulida</taxon>
        <taxon>Linguloidea</taxon>
        <taxon>Lingulidae</taxon>
        <taxon>Lingula</taxon>
    </lineage>
</organism>
<feature type="compositionally biased region" description="Polar residues" evidence="4">
    <location>
        <begin position="535"/>
        <end position="553"/>
    </location>
</feature>
<dbReference type="InterPro" id="IPR032675">
    <property type="entry name" value="LRR_dom_sf"/>
</dbReference>
<feature type="compositionally biased region" description="Low complexity" evidence="4">
    <location>
        <begin position="555"/>
        <end position="571"/>
    </location>
</feature>
<feature type="compositionally biased region" description="Basic and acidic residues" evidence="4">
    <location>
        <begin position="305"/>
        <end position="320"/>
    </location>
</feature>
<dbReference type="SUPFAM" id="SSF52058">
    <property type="entry name" value="L domain-like"/>
    <property type="match status" value="1"/>
</dbReference>
<keyword evidence="6" id="KW-1185">Reference proteome</keyword>
<dbReference type="OrthoDB" id="6149831at2759"/>
<keyword evidence="1" id="KW-0433">Leucine-rich repeat</keyword>
<dbReference type="PANTHER" id="PTHR48051:SF21">
    <property type="entry name" value="CALPONIN-HOMOLOGY (CH) DOMAIN-CONTAINING PROTEIN"/>
    <property type="match status" value="1"/>
</dbReference>
<feature type="compositionally biased region" description="Basic and acidic residues" evidence="4">
    <location>
        <begin position="412"/>
        <end position="426"/>
    </location>
</feature>
<dbReference type="PANTHER" id="PTHR48051">
    <property type="match status" value="1"/>
</dbReference>
<dbReference type="SMART" id="SM00369">
    <property type="entry name" value="LRR_TYP"/>
    <property type="match status" value="4"/>
</dbReference>
<keyword evidence="2" id="KW-0677">Repeat</keyword>
<evidence type="ECO:0000256" key="4">
    <source>
        <dbReference type="SAM" id="MobiDB-lite"/>
    </source>
</evidence>
<feature type="region of interest" description="Disordered" evidence="4">
    <location>
        <begin position="632"/>
        <end position="671"/>
    </location>
</feature>
<dbReference type="FunFam" id="3.80.10.10:FF:000067">
    <property type="entry name" value="Leucine-rich repeat and calponin homology domain-containing protein 4 isoform 1"/>
    <property type="match status" value="1"/>
</dbReference>
<feature type="coiled-coil region" evidence="3">
    <location>
        <begin position="588"/>
        <end position="618"/>
    </location>
</feature>
<evidence type="ECO:0000256" key="1">
    <source>
        <dbReference type="ARBA" id="ARBA00022614"/>
    </source>
</evidence>
<feature type="compositionally biased region" description="Low complexity" evidence="4">
    <location>
        <begin position="651"/>
        <end position="668"/>
    </location>
</feature>
<dbReference type="GO" id="GO:0005737">
    <property type="term" value="C:cytoplasm"/>
    <property type="evidence" value="ECO:0007669"/>
    <property type="project" value="TreeGrafter"/>
</dbReference>
<dbReference type="InterPro" id="IPR036872">
    <property type="entry name" value="CH_dom_sf"/>
</dbReference>
<dbReference type="RefSeq" id="XP_013396677.1">
    <property type="nucleotide sequence ID" value="XM_013541223.1"/>
</dbReference>
<proteinExistence type="predicted"/>
<dbReference type="InterPro" id="IPR050216">
    <property type="entry name" value="LRR_domain-containing"/>
</dbReference>
<accession>A0A1S3IEL7</accession>
<dbReference type="AlphaFoldDB" id="A0A1S3IEL7"/>
<dbReference type="SMART" id="SM00364">
    <property type="entry name" value="LRR_BAC"/>
    <property type="match status" value="3"/>
</dbReference>
<dbReference type="STRING" id="7574.A0A1S3IEL7"/>
<dbReference type="InParanoid" id="A0A1S3IEL7"/>
<dbReference type="Gene3D" id="1.10.418.10">
    <property type="entry name" value="Calponin-like domain"/>
    <property type="match status" value="1"/>
</dbReference>
<feature type="region of interest" description="Disordered" evidence="4">
    <location>
        <begin position="282"/>
        <end position="327"/>
    </location>
</feature>
<feature type="region of interest" description="Disordered" evidence="4">
    <location>
        <begin position="535"/>
        <end position="574"/>
    </location>
</feature>
<evidence type="ECO:0000259" key="5">
    <source>
        <dbReference type="Pfam" id="PF23598"/>
    </source>
</evidence>
<dbReference type="GeneID" id="106163583"/>
<feature type="region of interest" description="Disordered" evidence="4">
    <location>
        <begin position="412"/>
        <end position="432"/>
    </location>
</feature>
<dbReference type="KEGG" id="lak:106163583"/>
<name>A0A1S3IEL7_LINAN</name>
<evidence type="ECO:0000256" key="3">
    <source>
        <dbReference type="SAM" id="Coils"/>
    </source>
</evidence>
<feature type="domain" description="Disease resistance R13L4/SHOC-2-like LRR" evidence="5">
    <location>
        <begin position="90"/>
        <end position="172"/>
    </location>
</feature>
<dbReference type="SUPFAM" id="SSF47576">
    <property type="entry name" value="Calponin-homology domain, CH-domain"/>
    <property type="match status" value="1"/>
</dbReference>
<reference evidence="7" key="1">
    <citation type="submission" date="2025-08" db="UniProtKB">
        <authorList>
            <consortium name="RefSeq"/>
        </authorList>
    </citation>
    <scope>IDENTIFICATION</scope>
    <source>
        <tissue evidence="7">Gonads</tissue>
    </source>
</reference>
<protein>
    <submittedName>
        <fullName evidence="7">Leucine-rich repeat and calponin homology domain-containing protein 3-like</fullName>
    </submittedName>
</protein>
<evidence type="ECO:0000256" key="2">
    <source>
        <dbReference type="ARBA" id="ARBA00022737"/>
    </source>
</evidence>
<sequence length="775" mass="88131">MAAYGHGGQSPTSLTRTLERVFDEAQHTGEINLSGRKIKEWPKVAMKYDLSDTILTDISKNRFTEIPCDLCNLLSTTKLQCYHNVIRCLPDMLRQLQGLTYLNVSRNQLTLIPPFICDLQFLEVLIASNNKLVSLPEEIGKLERLMELDISCNEVTHLPIQIGDLTSLRSLNVRRNLLVELPATIGQLKLRLLDFAGNKISTIPTEFRHIDTLEVLKLENNPLTKPPAHICTKGRVHIMKYLQIEAIREDRKRGILNETDNLRKEYRKSTSWQPVEYSNEFQYPPESPKRHTFAGADSGYSTTDSSDKSRWSGESIDKSRWSPSEITNGLDEASSLAVRVASMKEQRSEKVREYQRRWSPDVNNPSPVGKAVAPNLQQVTSPGEDFVPQPVLSNMNLEDEFTRELNRQRADYAAKKRDAERIRREQEEEEEREERRRAALRLQEEQKVLLDRQREEARRKAEPSYAAAVVVNTVNYEGKEESSSPLNHRLPMESPVMPDVASSTPPAGYLVEDKQRFHNNNNNYRGHEVVNSSFQDVNSSQESQDYARNNGVTESPGSPTSPGPSYTYQPPVINHSGTAKEEFHKRREALLQQQRHEAQMVRRRMEEEKQRIKKIQKEAVHNFVYRRTSTGSKSADESLDVSTCSQDGTASTPTTSITPTTNNSSSLSGAGNFNLYPRSAYSPGASHTHHNEEEGDIYSSLNPNFTVRRHMERVREEIQQMDNLRKNIECRLKVTLPDDLSGALKDGVVLCHLANHVRPRSVLSIHVPSPAVKYK</sequence>